<reference evidence="2" key="1">
    <citation type="journal article" date="2014" name="Front. Microbiol.">
        <title>High frequency of phylogenetically diverse reductive dehalogenase-homologous genes in deep subseafloor sedimentary metagenomes.</title>
        <authorList>
            <person name="Kawai M."/>
            <person name="Futagami T."/>
            <person name="Toyoda A."/>
            <person name="Takaki Y."/>
            <person name="Nishi S."/>
            <person name="Hori S."/>
            <person name="Arai W."/>
            <person name="Tsubouchi T."/>
            <person name="Morono Y."/>
            <person name="Uchiyama I."/>
            <person name="Ito T."/>
            <person name="Fujiyama A."/>
            <person name="Inagaki F."/>
            <person name="Takami H."/>
        </authorList>
    </citation>
    <scope>NUCLEOTIDE SEQUENCE</scope>
    <source>
        <strain evidence="2">Expedition CK06-06</strain>
    </source>
</reference>
<keyword evidence="1" id="KW-0472">Membrane</keyword>
<organism evidence="2">
    <name type="scientific">marine sediment metagenome</name>
    <dbReference type="NCBI Taxonomy" id="412755"/>
    <lineage>
        <taxon>unclassified sequences</taxon>
        <taxon>metagenomes</taxon>
        <taxon>ecological metagenomes</taxon>
    </lineage>
</organism>
<accession>X0YG48</accession>
<gene>
    <name evidence="2" type="ORF">S01H1_72515</name>
</gene>
<feature type="transmembrane region" description="Helical" evidence="1">
    <location>
        <begin position="89"/>
        <end position="107"/>
    </location>
</feature>
<feature type="transmembrane region" description="Helical" evidence="1">
    <location>
        <begin position="40"/>
        <end position="60"/>
    </location>
</feature>
<protein>
    <recommendedName>
        <fullName evidence="3">Branched-chain amino acid transport</fullName>
    </recommendedName>
</protein>
<dbReference type="EMBL" id="BARS01048373">
    <property type="protein sequence ID" value="GAG35806.1"/>
    <property type="molecule type" value="Genomic_DNA"/>
</dbReference>
<proteinExistence type="predicted"/>
<name>X0YG48_9ZZZZ</name>
<dbReference type="Pfam" id="PF05437">
    <property type="entry name" value="AzlD"/>
    <property type="match status" value="1"/>
</dbReference>
<evidence type="ECO:0000256" key="1">
    <source>
        <dbReference type="SAM" id="Phobius"/>
    </source>
</evidence>
<feature type="transmembrane region" description="Helical" evidence="1">
    <location>
        <begin position="6"/>
        <end position="28"/>
    </location>
</feature>
<keyword evidence="1" id="KW-0812">Transmembrane</keyword>
<sequence length="108" mass="12110">MTRIDLWTIIIGGMVVTYLIRLSFIFFIPPDRMPSLFRRGLRYVPPAVLAALIAPDLMMIDGTLQLSFTNHRLIAGVLAALVAWRTRNIWLTIVSGLVIFGLLSILVT</sequence>
<evidence type="ECO:0008006" key="3">
    <source>
        <dbReference type="Google" id="ProtNLM"/>
    </source>
</evidence>
<dbReference type="InterPro" id="IPR008407">
    <property type="entry name" value="Brnchd-chn_aa_trnsp_AzlD"/>
</dbReference>
<keyword evidence="1" id="KW-1133">Transmembrane helix</keyword>
<comment type="caution">
    <text evidence="2">The sequence shown here is derived from an EMBL/GenBank/DDBJ whole genome shotgun (WGS) entry which is preliminary data.</text>
</comment>
<dbReference type="AlphaFoldDB" id="X0YG48"/>
<evidence type="ECO:0000313" key="2">
    <source>
        <dbReference type="EMBL" id="GAG35806.1"/>
    </source>
</evidence>